<organism evidence="2 3">
    <name type="scientific">Carpediemonas membranifera</name>
    <dbReference type="NCBI Taxonomy" id="201153"/>
    <lineage>
        <taxon>Eukaryota</taxon>
        <taxon>Metamonada</taxon>
        <taxon>Carpediemonas-like organisms</taxon>
        <taxon>Carpediemonas</taxon>
    </lineage>
</organism>
<proteinExistence type="predicted"/>
<reference evidence="2" key="1">
    <citation type="submission" date="2021-05" db="EMBL/GenBank/DDBJ databases">
        <title>A free-living protist that lacks canonical eukaryotic 1 DNA replication and segregation systems.</title>
        <authorList>
            <person name="Salas-Leiva D.E."/>
            <person name="Tromer E.C."/>
            <person name="Curtis B.A."/>
            <person name="Jerlstrom-Hultqvist J."/>
            <person name="Kolisko M."/>
            <person name="Yi Z."/>
            <person name="Salas-Leiva J.S."/>
            <person name="Gallot-Lavallee L."/>
            <person name="Kops G.J.P.L."/>
            <person name="Archibald J.M."/>
            <person name="Simpson A.G.B."/>
            <person name="Roger A.J."/>
        </authorList>
    </citation>
    <scope>NUCLEOTIDE SEQUENCE</scope>
    <source>
        <strain evidence="2">BICM</strain>
    </source>
</reference>
<feature type="region of interest" description="Disordered" evidence="1">
    <location>
        <begin position="1"/>
        <end position="128"/>
    </location>
</feature>
<evidence type="ECO:0000256" key="1">
    <source>
        <dbReference type="SAM" id="MobiDB-lite"/>
    </source>
</evidence>
<dbReference type="Pfam" id="PF07004">
    <property type="entry name" value="SHIPPO-rpt"/>
    <property type="match status" value="6"/>
</dbReference>
<accession>A0A8J6E3S0</accession>
<evidence type="ECO:0000313" key="3">
    <source>
        <dbReference type="Proteomes" id="UP000717585"/>
    </source>
</evidence>
<dbReference type="EMBL" id="JAHDYR010000024">
    <property type="protein sequence ID" value="KAG9393547.1"/>
    <property type="molecule type" value="Genomic_DNA"/>
</dbReference>
<name>A0A8J6E3S0_9EUKA</name>
<feature type="compositionally biased region" description="Polar residues" evidence="1">
    <location>
        <begin position="102"/>
        <end position="111"/>
    </location>
</feature>
<feature type="compositionally biased region" description="Low complexity" evidence="1">
    <location>
        <begin position="189"/>
        <end position="198"/>
    </location>
</feature>
<feature type="region of interest" description="Disordered" evidence="1">
    <location>
        <begin position="308"/>
        <end position="398"/>
    </location>
</feature>
<protein>
    <submittedName>
        <fullName evidence="2">Sperm-tail PG-rich repeat</fullName>
    </submittedName>
</protein>
<evidence type="ECO:0000313" key="2">
    <source>
        <dbReference type="EMBL" id="KAG9393547.1"/>
    </source>
</evidence>
<sequence length="527" mass="56540">MAHIVRSKRDLTFTTGKLATGEQVGPGSYDPDAKFHKFNSGAPFRSTTRRDFLDMSAQAELPGPGTYTSSPTGSAGAVSLSKSARFAAARKDPVPGPGQYESPGSINSSKGPSFKPHDHQGEARAVQWVRQQTAPSIPRGAQSFGYDETPSRVLIQQGPPQEMLSGDPTNSVGPGQYELGPTPVKRAAKSASWARSQSNRGDYIPNRKTPGVGDYNVAQSSAPLSASANFKSSINRFKNTAPTLLNPGPGEYEVSQPIAQVRTQSAYQGFGHAQRDCARMNGGAGPGPGSYDVHVGEVNGLMTSSRLKYKGLPSRRSGVDSFNSSAPRFSSKKPAELPGPGSYEPRPVSRPEPARLAPFGRTTGRFSNDTKEGPDPGAYYQRTPAKKPVRASAAFADRSSRFEGPTSLWATARVDRRPAPMYELVAAINEEHGRQPAPHSAPPARRVPFGSTQPSDRNSFLAKGPRDIPGPGEYMPDKPARKTSVGLSRSARFNRGGVEERPGPGYYYTEGSTMVKRSFNVTIDRLD</sequence>
<comment type="caution">
    <text evidence="2">The sequence shown here is derived from an EMBL/GenBank/DDBJ whole genome shotgun (WGS) entry which is preliminary data.</text>
</comment>
<dbReference type="InterPro" id="IPR051291">
    <property type="entry name" value="CIMAP"/>
</dbReference>
<dbReference type="AlphaFoldDB" id="A0A8J6E3S0"/>
<dbReference type="PANTHER" id="PTHR21580:SF60">
    <property type="entry name" value="SPERM-TAIL PG-RICH REPEAT-CONTAINING PROTEIN 2"/>
    <property type="match status" value="1"/>
</dbReference>
<feature type="region of interest" description="Disordered" evidence="1">
    <location>
        <begin position="158"/>
        <end position="214"/>
    </location>
</feature>
<dbReference type="Proteomes" id="UP000717585">
    <property type="component" value="Unassembled WGS sequence"/>
</dbReference>
<dbReference type="OrthoDB" id="406368at2759"/>
<gene>
    <name evidence="2" type="ORF">J8273_5034</name>
</gene>
<dbReference type="InterPro" id="IPR010736">
    <property type="entry name" value="SHIPPO-rpt"/>
</dbReference>
<dbReference type="PANTHER" id="PTHR21580">
    <property type="entry name" value="SHIPPO-1-RELATED"/>
    <property type="match status" value="1"/>
</dbReference>
<keyword evidence="3" id="KW-1185">Reference proteome</keyword>
<feature type="region of interest" description="Disordered" evidence="1">
    <location>
        <begin position="432"/>
        <end position="505"/>
    </location>
</feature>